<dbReference type="GO" id="GO:0016567">
    <property type="term" value="P:protein ubiquitination"/>
    <property type="evidence" value="ECO:0007669"/>
    <property type="project" value="UniProtKB-UniRule"/>
</dbReference>
<dbReference type="InterPro" id="IPR016897">
    <property type="entry name" value="SKP1"/>
</dbReference>
<dbReference type="CDD" id="cd18322">
    <property type="entry name" value="BTB_POZ_SKP1"/>
    <property type="match status" value="1"/>
</dbReference>
<evidence type="ECO:0000313" key="8">
    <source>
        <dbReference type="Proteomes" id="UP000623129"/>
    </source>
</evidence>
<dbReference type="Gene3D" id="3.30.710.10">
    <property type="entry name" value="Potassium Channel Kv1.1, Chain A"/>
    <property type="match status" value="1"/>
</dbReference>
<dbReference type="PIRSF" id="PIRSF028729">
    <property type="entry name" value="E3_ubiquit_lig_SCF_Skp"/>
    <property type="match status" value="1"/>
</dbReference>
<dbReference type="Pfam" id="PF03931">
    <property type="entry name" value="Skp1_POZ"/>
    <property type="match status" value="1"/>
</dbReference>
<keyword evidence="8" id="KW-1185">Reference proteome</keyword>
<dbReference type="InterPro" id="IPR016072">
    <property type="entry name" value="Skp1_comp_dimer"/>
</dbReference>
<organism evidence="7 8">
    <name type="scientific">Carex littledalei</name>
    <dbReference type="NCBI Taxonomy" id="544730"/>
    <lineage>
        <taxon>Eukaryota</taxon>
        <taxon>Viridiplantae</taxon>
        <taxon>Streptophyta</taxon>
        <taxon>Embryophyta</taxon>
        <taxon>Tracheophyta</taxon>
        <taxon>Spermatophyta</taxon>
        <taxon>Magnoliopsida</taxon>
        <taxon>Liliopsida</taxon>
        <taxon>Poales</taxon>
        <taxon>Cyperaceae</taxon>
        <taxon>Cyperoideae</taxon>
        <taxon>Cariceae</taxon>
        <taxon>Carex</taxon>
        <taxon>Carex subgen. Euthyceras</taxon>
    </lineage>
</organism>
<dbReference type="PANTHER" id="PTHR11165">
    <property type="entry name" value="SKP1"/>
    <property type="match status" value="1"/>
</dbReference>
<dbReference type="FunFam" id="3.30.710.10:FF:000026">
    <property type="entry name" value="E3 ubiquitin ligase complex SCF subunit"/>
    <property type="match status" value="1"/>
</dbReference>
<protein>
    <recommendedName>
        <fullName evidence="4">SKP1-like protein</fullName>
    </recommendedName>
</protein>
<evidence type="ECO:0000259" key="5">
    <source>
        <dbReference type="Pfam" id="PF01466"/>
    </source>
</evidence>
<dbReference type="Pfam" id="PF01466">
    <property type="entry name" value="Skp1"/>
    <property type="match status" value="1"/>
</dbReference>
<accession>A0A833VJ24</accession>
<dbReference type="SUPFAM" id="SSF54695">
    <property type="entry name" value="POZ domain"/>
    <property type="match status" value="1"/>
</dbReference>
<evidence type="ECO:0000256" key="3">
    <source>
        <dbReference type="ARBA" id="ARBA00022786"/>
    </source>
</evidence>
<comment type="pathway">
    <text evidence="1 4">Protein modification; protein ubiquitination.</text>
</comment>
<feature type="domain" description="SKP1 component dimerisation" evidence="5">
    <location>
        <begin position="124"/>
        <end position="171"/>
    </location>
</feature>
<comment type="function">
    <text evidence="4">Involved in ubiquitination and subsequent proteasomal degradation of target proteins. Together with CUL1, RBX1 and a F-box protein, it forms a SCF E3 ubiquitin ligase complex. The functional specificity of this complex depends on the type of F-box protein. In the SCF complex, it serves as an adapter that links the F-box protein to CUL1.</text>
</comment>
<dbReference type="Proteomes" id="UP000623129">
    <property type="component" value="Unassembled WGS sequence"/>
</dbReference>
<comment type="subunit">
    <text evidence="4">Part of a SCF (SKP1-cullin-F-box) protein ligase complex.</text>
</comment>
<evidence type="ECO:0000256" key="2">
    <source>
        <dbReference type="ARBA" id="ARBA00009993"/>
    </source>
</evidence>
<dbReference type="GO" id="GO:0009867">
    <property type="term" value="P:jasmonic acid mediated signaling pathway"/>
    <property type="evidence" value="ECO:0007669"/>
    <property type="project" value="UniProtKB-ARBA"/>
</dbReference>
<dbReference type="InterPro" id="IPR011333">
    <property type="entry name" value="SKP1/BTB/POZ_sf"/>
</dbReference>
<dbReference type="AlphaFoldDB" id="A0A833VJ24"/>
<dbReference type="SUPFAM" id="SSF81382">
    <property type="entry name" value="Skp1 dimerisation domain-like"/>
    <property type="match status" value="1"/>
</dbReference>
<dbReference type="UniPathway" id="UPA00143"/>
<comment type="similarity">
    <text evidence="2 4">Belongs to the SKP1 family.</text>
</comment>
<gene>
    <name evidence="7" type="ORF">FCM35_KLT05578</name>
</gene>
<dbReference type="EMBL" id="SWLB01000015">
    <property type="protein sequence ID" value="KAF3328500.1"/>
    <property type="molecule type" value="Genomic_DNA"/>
</dbReference>
<sequence length="173" mass="19486">MSESTTSKMITLKSSDGVVFVVPETVAKQSITISHIMEDISTITFIPLLNVGAPTLALVIEYCKKHVEAADMSNTETTEDGSSPMPASSRISDDELWNWDKQFIDVDQETLFNLMMAADYLHIQGLLDVACHKVADMIKGKNPEEIRRTFNIKNDLTPEEEEEIRCENLWAFE</sequence>
<evidence type="ECO:0000256" key="1">
    <source>
        <dbReference type="ARBA" id="ARBA00004906"/>
    </source>
</evidence>
<keyword evidence="3 4" id="KW-0833">Ubl conjugation pathway</keyword>
<evidence type="ECO:0000313" key="7">
    <source>
        <dbReference type="EMBL" id="KAF3328500.1"/>
    </source>
</evidence>
<dbReference type="GO" id="GO:0006511">
    <property type="term" value="P:ubiquitin-dependent protein catabolic process"/>
    <property type="evidence" value="ECO:0007669"/>
    <property type="project" value="InterPro"/>
</dbReference>
<dbReference type="InterPro" id="IPR001232">
    <property type="entry name" value="SKP1-like"/>
</dbReference>
<name>A0A833VJ24_9POAL</name>
<dbReference type="InterPro" id="IPR016073">
    <property type="entry name" value="Skp1_comp_POZ"/>
</dbReference>
<dbReference type="OrthoDB" id="2016172at2759"/>
<evidence type="ECO:0000256" key="4">
    <source>
        <dbReference type="PIRNR" id="PIRNR028729"/>
    </source>
</evidence>
<reference evidence="7" key="1">
    <citation type="submission" date="2020-01" db="EMBL/GenBank/DDBJ databases">
        <title>Genome sequence of Kobresia littledalei, the first chromosome-level genome in the family Cyperaceae.</title>
        <authorList>
            <person name="Qu G."/>
        </authorList>
    </citation>
    <scope>NUCLEOTIDE SEQUENCE</scope>
    <source>
        <strain evidence="7">C.B.Clarke</strain>
        <tissue evidence="7">Leaf</tissue>
    </source>
</reference>
<evidence type="ECO:0000259" key="6">
    <source>
        <dbReference type="Pfam" id="PF03931"/>
    </source>
</evidence>
<dbReference type="SMART" id="SM00512">
    <property type="entry name" value="Skp1"/>
    <property type="match status" value="1"/>
</dbReference>
<dbReference type="InterPro" id="IPR036296">
    <property type="entry name" value="SKP1-like_dim_sf"/>
</dbReference>
<proteinExistence type="inferred from homology"/>
<feature type="domain" description="SKP1 component POZ" evidence="6">
    <location>
        <begin position="8"/>
        <end position="67"/>
    </location>
</feature>
<comment type="caution">
    <text evidence="7">The sequence shown here is derived from an EMBL/GenBank/DDBJ whole genome shotgun (WGS) entry which is preliminary data.</text>
</comment>